<dbReference type="RefSeq" id="WP_375064358.1">
    <property type="nucleotide sequence ID" value="NZ_JBHGBT010000018.1"/>
</dbReference>
<dbReference type="SUPFAM" id="SSF55729">
    <property type="entry name" value="Acyl-CoA N-acyltransferases (Nat)"/>
    <property type="match status" value="1"/>
</dbReference>
<dbReference type="GO" id="GO:0016746">
    <property type="term" value="F:acyltransferase activity"/>
    <property type="evidence" value="ECO:0007669"/>
    <property type="project" value="UniProtKB-KW"/>
</dbReference>
<sequence length="110" mass="11822">MGGFDPDGEHDAFRCAIWRLNLAADQQGRGYGRFAVEAVCAEARRRGQRRITVLWVPHANGPENFSPRLGFRPTGETLHGQIPRRTPADVAAGPADQGGSHTPGAAAFTT</sequence>
<feature type="domain" description="N-acetyltransferase" evidence="2">
    <location>
        <begin position="1"/>
        <end position="89"/>
    </location>
</feature>
<proteinExistence type="predicted"/>
<accession>A0ABV4ZQN9</accession>
<evidence type="ECO:0000313" key="4">
    <source>
        <dbReference type="Proteomes" id="UP001577267"/>
    </source>
</evidence>
<comment type="caution">
    <text evidence="3">The sequence shown here is derived from an EMBL/GenBank/DDBJ whole genome shotgun (WGS) entry which is preliminary data.</text>
</comment>
<dbReference type="EC" id="2.3.1.-" evidence="3"/>
<feature type="region of interest" description="Disordered" evidence="1">
    <location>
        <begin position="64"/>
        <end position="110"/>
    </location>
</feature>
<name>A0ABV4ZQN9_9ACTN</name>
<dbReference type="Proteomes" id="UP001577267">
    <property type="component" value="Unassembled WGS sequence"/>
</dbReference>
<dbReference type="EMBL" id="JBHGBT010000018">
    <property type="protein sequence ID" value="MFB4196438.1"/>
    <property type="molecule type" value="Genomic_DNA"/>
</dbReference>
<evidence type="ECO:0000256" key="1">
    <source>
        <dbReference type="SAM" id="MobiDB-lite"/>
    </source>
</evidence>
<gene>
    <name evidence="3" type="ORF">ACE11A_19035</name>
</gene>
<organism evidence="3 4">
    <name type="scientific">Streptomyces carpaticus</name>
    <dbReference type="NCBI Taxonomy" id="285558"/>
    <lineage>
        <taxon>Bacteria</taxon>
        <taxon>Bacillati</taxon>
        <taxon>Actinomycetota</taxon>
        <taxon>Actinomycetes</taxon>
        <taxon>Kitasatosporales</taxon>
        <taxon>Streptomycetaceae</taxon>
        <taxon>Streptomyces</taxon>
    </lineage>
</organism>
<keyword evidence="4" id="KW-1185">Reference proteome</keyword>
<dbReference type="InterPro" id="IPR000182">
    <property type="entry name" value="GNAT_dom"/>
</dbReference>
<evidence type="ECO:0000313" key="3">
    <source>
        <dbReference type="EMBL" id="MFB4196438.1"/>
    </source>
</evidence>
<protein>
    <submittedName>
        <fullName evidence="3">GNAT family N-acetyltransferase</fullName>
        <ecNumber evidence="3">2.3.1.-</ecNumber>
    </submittedName>
</protein>
<dbReference type="Pfam" id="PF00583">
    <property type="entry name" value="Acetyltransf_1"/>
    <property type="match status" value="1"/>
</dbReference>
<dbReference type="CDD" id="cd04301">
    <property type="entry name" value="NAT_SF"/>
    <property type="match status" value="1"/>
</dbReference>
<reference evidence="3 4" key="1">
    <citation type="submission" date="2024-09" db="EMBL/GenBank/DDBJ databases">
        <title>Draft genome sequence of multifaceted antimicrobials producing Streptomyces sp. strain FH1.</title>
        <authorList>
            <person name="Hassan F."/>
            <person name="Ali H."/>
            <person name="Hassan N."/>
            <person name="Nawaz A."/>
        </authorList>
    </citation>
    <scope>NUCLEOTIDE SEQUENCE [LARGE SCALE GENOMIC DNA]</scope>
    <source>
        <strain evidence="3 4">FH1</strain>
    </source>
</reference>
<keyword evidence="3" id="KW-0808">Transferase</keyword>
<keyword evidence="3" id="KW-0012">Acyltransferase</keyword>
<dbReference type="PROSITE" id="PS51186">
    <property type="entry name" value="GNAT"/>
    <property type="match status" value="1"/>
</dbReference>
<dbReference type="Gene3D" id="3.40.630.30">
    <property type="match status" value="1"/>
</dbReference>
<evidence type="ECO:0000259" key="2">
    <source>
        <dbReference type="PROSITE" id="PS51186"/>
    </source>
</evidence>
<dbReference type="InterPro" id="IPR016181">
    <property type="entry name" value="Acyl_CoA_acyltransferase"/>
</dbReference>